<dbReference type="AlphaFoldDB" id="A0A0K8QMG7"/>
<keyword evidence="1" id="KW-0472">Membrane</keyword>
<evidence type="ECO:0000313" key="2">
    <source>
        <dbReference type="EMBL" id="GAP65916.1"/>
    </source>
</evidence>
<keyword evidence="1" id="KW-0812">Transmembrane</keyword>
<evidence type="ECO:0000256" key="1">
    <source>
        <dbReference type="SAM" id="Phobius"/>
    </source>
</evidence>
<dbReference type="Pfam" id="PF11859">
    <property type="entry name" value="DUF3379"/>
    <property type="match status" value="1"/>
</dbReference>
<feature type="transmembrane region" description="Helical" evidence="1">
    <location>
        <begin position="77"/>
        <end position="100"/>
    </location>
</feature>
<dbReference type="STRING" id="1475481.GCA_000953855_01235"/>
<evidence type="ECO:0000313" key="3">
    <source>
        <dbReference type="Proteomes" id="UP000253740"/>
    </source>
</evidence>
<protein>
    <recommendedName>
        <fullName evidence="4">Transmembrane anti-sigma factor</fullName>
    </recommendedName>
</protein>
<dbReference type="RefSeq" id="WP_062536115.1">
    <property type="nucleotide sequence ID" value="NZ_DF970178.1"/>
</dbReference>
<accession>A0A0K8QMG7</accession>
<gene>
    <name evidence="2" type="ORF">MBSD_n1218</name>
</gene>
<evidence type="ECO:0008006" key="4">
    <source>
        <dbReference type="Google" id="ProtNLM"/>
    </source>
</evidence>
<reference evidence="2" key="1">
    <citation type="submission" date="2015-08" db="EMBL/GenBank/DDBJ databases">
        <title>Complete DNA Sequence of Pseudomonas syringae pv. actinidiae, the Causal Agent of Kiwifruit Canker Disease.</title>
        <authorList>
            <person name="Rikkerink E.H.A."/>
            <person name="Fineran P.C."/>
        </authorList>
    </citation>
    <scope>NUCLEOTIDE SEQUENCE</scope>
    <source>
        <strain evidence="2">SkMP5</strain>
    </source>
</reference>
<name>A0A0K8QMG7_9GAMM</name>
<dbReference type="EMBL" id="DF970178">
    <property type="protein sequence ID" value="GAP65916.1"/>
    <property type="molecule type" value="Genomic_DNA"/>
</dbReference>
<keyword evidence="3" id="KW-1185">Reference proteome</keyword>
<sequence length="239" mass="26308">MECLEFRRRLGAEPQTREPAFLAHRDACPACAEAWQRAQRFERRLEDALAVAVPEGLVDRVLLAQATGERRARQRRVLGFALAASLLVALAAGFVGFAWMRHDPLPALAVAHLAEEPQAFVATTAAPAERVRADFAVRGVNLRAVPTGITYVNDCRVGAYRTVHMVMRMDAEPVVVFYVANRRTPHMREFRQGSWQGRELPLAGGTLLMLASDAQPFPAVEHAWRDALEGPAATALGSF</sequence>
<dbReference type="InterPro" id="IPR021806">
    <property type="entry name" value="DUF3379"/>
</dbReference>
<dbReference type="OrthoDB" id="6195578at2"/>
<organism evidence="2">
    <name type="scientific">Mizugakiibacter sediminis</name>
    <dbReference type="NCBI Taxonomy" id="1475481"/>
    <lineage>
        <taxon>Bacteria</taxon>
        <taxon>Pseudomonadati</taxon>
        <taxon>Pseudomonadota</taxon>
        <taxon>Gammaproteobacteria</taxon>
        <taxon>Lysobacterales</taxon>
        <taxon>Rhodanobacteraceae</taxon>
        <taxon>Mizugakiibacter</taxon>
    </lineage>
</organism>
<keyword evidence="1" id="KW-1133">Transmembrane helix</keyword>
<dbReference type="Proteomes" id="UP000253740">
    <property type="component" value="Unassembled WGS sequence"/>
</dbReference>
<proteinExistence type="predicted"/>